<gene>
    <name evidence="4 7" type="primary">mutL</name>
    <name evidence="7" type="ORF">bsdE14_40820</name>
</gene>
<dbReference type="Proteomes" id="UP001208567">
    <property type="component" value="Unassembled WGS sequence"/>
</dbReference>
<dbReference type="InterPro" id="IPR014721">
    <property type="entry name" value="Ribsml_uS5_D2-typ_fold_subgr"/>
</dbReference>
<reference evidence="7 8" key="1">
    <citation type="journal article" date="2024" name="Int. J. Syst. Evol. Microbiol.">
        <title>Clostridium omnivorum sp. nov., isolated from anoxic soil under the treatment of reductive soil disinfestation.</title>
        <authorList>
            <person name="Ueki A."/>
            <person name="Tonouchi A."/>
            <person name="Kaku N."/>
            <person name="Honma S."/>
            <person name="Ueki K."/>
        </authorList>
    </citation>
    <scope>NUCLEOTIDE SEQUENCE [LARGE SCALE GENOMIC DNA]</scope>
    <source>
        <strain evidence="7 8">E14</strain>
    </source>
</reference>
<dbReference type="NCBIfam" id="TIGR00585">
    <property type="entry name" value="mutl"/>
    <property type="match status" value="1"/>
</dbReference>
<accession>A0ABQ5NBU8</accession>
<dbReference type="CDD" id="cd16926">
    <property type="entry name" value="HATPase_MutL-MLH-PMS-like"/>
    <property type="match status" value="1"/>
</dbReference>
<evidence type="ECO:0000256" key="3">
    <source>
        <dbReference type="ARBA" id="ARBA00023204"/>
    </source>
</evidence>
<dbReference type="PANTHER" id="PTHR10073:SF12">
    <property type="entry name" value="DNA MISMATCH REPAIR PROTEIN MLH1"/>
    <property type="match status" value="1"/>
</dbReference>
<dbReference type="InterPro" id="IPR042121">
    <property type="entry name" value="MutL_C_regsub"/>
</dbReference>
<comment type="function">
    <text evidence="4">This protein is involved in the repair of mismatches in DNA. It is required for dam-dependent methyl-directed DNA mismatch repair. May act as a 'molecular matchmaker', a protein that promotes the formation of a stable complex between two or more DNA-binding proteins in an ATP-dependent manner without itself being part of a final effector complex.</text>
</comment>
<evidence type="ECO:0000256" key="4">
    <source>
        <dbReference type="HAMAP-Rule" id="MF_00149"/>
    </source>
</evidence>
<dbReference type="RefSeq" id="WP_264851983.1">
    <property type="nucleotide sequence ID" value="NZ_BRXR01000001.1"/>
</dbReference>
<dbReference type="InterPro" id="IPR042120">
    <property type="entry name" value="MutL_C_dimsub"/>
</dbReference>
<evidence type="ECO:0000256" key="2">
    <source>
        <dbReference type="ARBA" id="ARBA00022763"/>
    </source>
</evidence>
<dbReference type="SMART" id="SM00853">
    <property type="entry name" value="MutL_C"/>
    <property type="match status" value="1"/>
</dbReference>
<dbReference type="SMART" id="SM01340">
    <property type="entry name" value="DNA_mis_repair"/>
    <property type="match status" value="1"/>
</dbReference>
<dbReference type="PANTHER" id="PTHR10073">
    <property type="entry name" value="DNA MISMATCH REPAIR PROTEIN MLH, PMS, MUTL"/>
    <property type="match status" value="1"/>
</dbReference>
<name>A0ABQ5NBU8_9CLOT</name>
<dbReference type="CDD" id="cd00782">
    <property type="entry name" value="MutL_Trans"/>
    <property type="match status" value="1"/>
</dbReference>
<comment type="similarity">
    <text evidence="1 4">Belongs to the DNA mismatch repair MutL/HexB family.</text>
</comment>
<dbReference type="InterPro" id="IPR038973">
    <property type="entry name" value="MutL/Mlh/Pms-like"/>
</dbReference>
<dbReference type="EMBL" id="BRXR01000001">
    <property type="protein sequence ID" value="GLC32672.1"/>
    <property type="molecule type" value="Genomic_DNA"/>
</dbReference>
<organism evidence="7 8">
    <name type="scientific">Clostridium omnivorum</name>
    <dbReference type="NCBI Taxonomy" id="1604902"/>
    <lineage>
        <taxon>Bacteria</taxon>
        <taxon>Bacillati</taxon>
        <taxon>Bacillota</taxon>
        <taxon>Clostridia</taxon>
        <taxon>Eubacteriales</taxon>
        <taxon>Clostridiaceae</taxon>
        <taxon>Clostridium</taxon>
    </lineage>
</organism>
<dbReference type="InterPro" id="IPR020568">
    <property type="entry name" value="Ribosomal_Su5_D2-typ_SF"/>
</dbReference>
<keyword evidence="3 4" id="KW-0234">DNA repair</keyword>
<evidence type="ECO:0000313" key="8">
    <source>
        <dbReference type="Proteomes" id="UP001208567"/>
    </source>
</evidence>
<evidence type="ECO:0000313" key="7">
    <source>
        <dbReference type="EMBL" id="GLC32672.1"/>
    </source>
</evidence>
<keyword evidence="2 4" id="KW-0227">DNA damage</keyword>
<keyword evidence="8" id="KW-1185">Reference proteome</keyword>
<evidence type="ECO:0000259" key="6">
    <source>
        <dbReference type="SMART" id="SM01340"/>
    </source>
</evidence>
<dbReference type="Gene3D" id="3.30.565.10">
    <property type="entry name" value="Histidine kinase-like ATPase, C-terminal domain"/>
    <property type="match status" value="1"/>
</dbReference>
<feature type="domain" description="DNA mismatch repair protein S5" evidence="6">
    <location>
        <begin position="209"/>
        <end position="327"/>
    </location>
</feature>
<dbReference type="SUPFAM" id="SSF55874">
    <property type="entry name" value="ATPase domain of HSP90 chaperone/DNA topoisomerase II/histidine kinase"/>
    <property type="match status" value="1"/>
</dbReference>
<dbReference type="SUPFAM" id="SSF118116">
    <property type="entry name" value="DNA mismatch repair protein MutL"/>
    <property type="match status" value="1"/>
</dbReference>
<dbReference type="Gene3D" id="3.30.1370.100">
    <property type="entry name" value="MutL, C-terminal domain, regulatory subdomain"/>
    <property type="match status" value="1"/>
</dbReference>
<dbReference type="Gene3D" id="3.30.230.10">
    <property type="match status" value="1"/>
</dbReference>
<dbReference type="PROSITE" id="PS00058">
    <property type="entry name" value="DNA_MISMATCH_REPAIR_1"/>
    <property type="match status" value="1"/>
</dbReference>
<comment type="caution">
    <text evidence="7">The sequence shown here is derived from an EMBL/GenBank/DDBJ whole genome shotgun (WGS) entry which is preliminary data.</text>
</comment>
<protein>
    <recommendedName>
        <fullName evidence="4">DNA mismatch repair protein MutL</fullName>
    </recommendedName>
</protein>
<dbReference type="InterPro" id="IPR020667">
    <property type="entry name" value="DNA_mismatch_repair_MutL"/>
</dbReference>
<dbReference type="InterPro" id="IPR037198">
    <property type="entry name" value="MutL_C_sf"/>
</dbReference>
<feature type="domain" description="MutL C-terminal dimerisation" evidence="5">
    <location>
        <begin position="446"/>
        <end position="588"/>
    </location>
</feature>
<evidence type="ECO:0000259" key="5">
    <source>
        <dbReference type="SMART" id="SM00853"/>
    </source>
</evidence>
<dbReference type="Pfam" id="PF01119">
    <property type="entry name" value="DNA_mis_repair"/>
    <property type="match status" value="1"/>
</dbReference>
<evidence type="ECO:0000256" key="1">
    <source>
        <dbReference type="ARBA" id="ARBA00006082"/>
    </source>
</evidence>
<dbReference type="InterPro" id="IPR014790">
    <property type="entry name" value="MutL_C"/>
</dbReference>
<dbReference type="InterPro" id="IPR036890">
    <property type="entry name" value="HATPase_C_sf"/>
</dbReference>
<dbReference type="Pfam" id="PF08676">
    <property type="entry name" value="MutL_C"/>
    <property type="match status" value="1"/>
</dbReference>
<proteinExistence type="inferred from homology"/>
<dbReference type="InterPro" id="IPR014762">
    <property type="entry name" value="DNA_mismatch_repair_CS"/>
</dbReference>
<dbReference type="InterPro" id="IPR002099">
    <property type="entry name" value="MutL/Mlh/PMS"/>
</dbReference>
<dbReference type="Pfam" id="PF13589">
    <property type="entry name" value="HATPase_c_3"/>
    <property type="match status" value="1"/>
</dbReference>
<dbReference type="InterPro" id="IPR013507">
    <property type="entry name" value="DNA_mismatch_S5_2-like"/>
</dbReference>
<sequence length="632" mass="71274">MGRINVLDENTSNKIAAGEVVERPSSVVKELVENSIDAGAKNISIEILEGGQKSIKIIDDGYGIHPDDIEKAFMSHATSKISNIEDIYSINTLGFRGEALASIAAVSNTTLITRTQEFDFGKEISISGGNLVNLKEVGANVGTTITVNDIFFNVPARQKFLKSPQREGALISDIIERLSLANSKVSFKMLNNEKKVISTYCTEDITETIRAIYGKSTYENIFAFEGHSDIASVYGYLGNAEISRGSRNNQSIFVNKRFIKNKLITTAVETAFKSFLTINKYPFFVLFLDIYPEFIDVNVHPTKSEIKFRDERMIFKLVFDTVHEAIKRNFIKSFDTVGMSIDENAAPVNLANNNNEMLFKKEEHLVQIPIDLSVNNLKSDSKGDSINFMNSDSKNMFEYSKLKSTIPDDFDGPIDFKREKSDSTLREKSTIEVEAKKIPKFNELNVIGQFNSTYILAENNSELYIIDQHAAHEKILFEKYMKQLKNSNIAVQALITPVVIELNSEDYSYYAENEDIFTNTGFNIEVFGENTISIREVPIILGEVNLKSFFLSLLDNLKNMGSGETTEIKYNKIATMACKSAIKANDALSYIEMKALIEELRFIEDPFTCPHGRPTIIKMTLNELEKRFKRIQ</sequence>
<dbReference type="Gene3D" id="3.30.1540.20">
    <property type="entry name" value="MutL, C-terminal domain, dimerisation subdomain"/>
    <property type="match status" value="1"/>
</dbReference>
<dbReference type="SUPFAM" id="SSF54211">
    <property type="entry name" value="Ribosomal protein S5 domain 2-like"/>
    <property type="match status" value="1"/>
</dbReference>
<dbReference type="HAMAP" id="MF_00149">
    <property type="entry name" value="DNA_mis_repair"/>
    <property type="match status" value="1"/>
</dbReference>